<dbReference type="GO" id="GO:0051536">
    <property type="term" value="F:iron-sulfur cluster binding"/>
    <property type="evidence" value="ECO:0007669"/>
    <property type="project" value="InterPro"/>
</dbReference>
<dbReference type="AlphaFoldDB" id="A0A0A7V6R4"/>
<dbReference type="Proteomes" id="UP000030944">
    <property type="component" value="Chromosome"/>
</dbReference>
<evidence type="ECO:0000313" key="2">
    <source>
        <dbReference type="EMBL" id="AJA92370.1"/>
    </source>
</evidence>
<evidence type="ECO:0000259" key="1">
    <source>
        <dbReference type="PROSITE" id="PS51918"/>
    </source>
</evidence>
<dbReference type="InterPro" id="IPR023404">
    <property type="entry name" value="rSAM_horseshoe"/>
</dbReference>
<dbReference type="InterPro" id="IPR006638">
    <property type="entry name" value="Elp3/MiaA/NifB-like_rSAM"/>
</dbReference>
<dbReference type="SFLD" id="SFLDG01082">
    <property type="entry name" value="B12-binding_domain_containing"/>
    <property type="match status" value="1"/>
</dbReference>
<dbReference type="PANTHER" id="PTHR42731:SF4">
    <property type="entry name" value="RADICAL SAM DOMAIN PROTEIN"/>
    <property type="match status" value="1"/>
</dbReference>
<name>A0A0A7V6R4_9ARCH</name>
<proteinExistence type="predicted"/>
<dbReference type="KEGG" id="nbv:T478_0266"/>
<organism evidence="2 3">
    <name type="scientific">Candidatus Nitrosopelagicus brevis</name>
    <dbReference type="NCBI Taxonomy" id="1410606"/>
    <lineage>
        <taxon>Archaea</taxon>
        <taxon>Nitrososphaerota</taxon>
    </lineage>
</organism>
<dbReference type="SUPFAM" id="SSF102114">
    <property type="entry name" value="Radical SAM enzymes"/>
    <property type="match status" value="1"/>
</dbReference>
<dbReference type="GO" id="GO:0003824">
    <property type="term" value="F:catalytic activity"/>
    <property type="evidence" value="ECO:0007669"/>
    <property type="project" value="InterPro"/>
</dbReference>
<dbReference type="InterPro" id="IPR058240">
    <property type="entry name" value="rSAM_sf"/>
</dbReference>
<dbReference type="SFLD" id="SFLDS00029">
    <property type="entry name" value="Radical_SAM"/>
    <property type="match status" value="1"/>
</dbReference>
<dbReference type="Pfam" id="PF04055">
    <property type="entry name" value="Radical_SAM"/>
    <property type="match status" value="1"/>
</dbReference>
<dbReference type="HOGENOM" id="CLU_032214_0_0_2"/>
<dbReference type="STRING" id="1410606.T478_0266"/>
<reference evidence="2 3" key="1">
    <citation type="journal article" date="2015" name="Proc. Natl. Acad. Sci. U.S.A.">
        <title>Genomic and proteomic characterization of "Candidatus Nitrosopelagicus brevis": An ammonia-oxidizing archaeon from the open ocean.</title>
        <authorList>
            <person name="Santoro A.E."/>
            <person name="Dupont C.L."/>
            <person name="Richter R.A."/>
            <person name="Craig M.T."/>
            <person name="Carini P."/>
            <person name="McIlvin M.R."/>
            <person name="Yang Y."/>
            <person name="Orsi W.D."/>
            <person name="Moran D.M."/>
            <person name="Saito M.A."/>
        </authorList>
    </citation>
    <scope>NUCLEOTIDE SEQUENCE [LARGE SCALE GENOMIC DNA]</scope>
    <source>
        <strain evidence="3">V2</strain>
    </source>
</reference>
<accession>A0A0A7V6R4</accession>
<dbReference type="EMBL" id="CP007026">
    <property type="protein sequence ID" value="AJA92370.1"/>
    <property type="molecule type" value="Genomic_DNA"/>
</dbReference>
<dbReference type="PROSITE" id="PS51918">
    <property type="entry name" value="RADICAL_SAM"/>
    <property type="match status" value="1"/>
</dbReference>
<gene>
    <name evidence="2" type="ORF">T478_0266</name>
</gene>
<protein>
    <submittedName>
        <fullName evidence="2">Radical SAM domain protein</fullName>
    </submittedName>
</protein>
<feature type="domain" description="Radical SAM core" evidence="1">
    <location>
        <begin position="212"/>
        <end position="447"/>
    </location>
</feature>
<evidence type="ECO:0000313" key="3">
    <source>
        <dbReference type="Proteomes" id="UP000030944"/>
    </source>
</evidence>
<dbReference type="SMART" id="SM00729">
    <property type="entry name" value="Elp3"/>
    <property type="match status" value="1"/>
</dbReference>
<sequence>MLELSGKRIVLTADRSLMTNYRGNFLYGFIACGPYEVLPEWVFDKVFCPAVETDPVTGEAKVAQVGLRRVESALHQGYDKKDVFVANPEHLAKSIGPDTKVVGINVMDPLGMAPVTTTMAPEKLSYVAMKFKKMCAEIIQLKKKYDFKVAVGGNGAWELAKSDRMKVHGIDTVVVGEADELALDLFHDLEKGDAPELMHCFVKNIQNIPEITKPTVNSLIEAMRGCGRGCDFCDVNKRSKKDLSIERLQREAKINLDYGFDSVWLHSDEMLLYGCDNRDFIPNRDAITDLWKGLKGMGANFIGTTHMTFSAVAADPQLMRNIADVNRQHETGRWLATNLGIETVSPPMVKKHLGVKTRPFATEEWGSVVREGAKILNENHWFPAATIIIGWPDETPEDSQATIDMMNDFRTMNFRGLVAPLLYQDFSEKNSMHFGNLNEAQFTLFWRCWENNLRVINDIIPIILRNKTYGPPMKIFMYGILKAGTWAIMRYLRGLCKDLFNGRTPDEIIEKYSRSRSVSSQKMITKKL</sequence>
<dbReference type="InterPro" id="IPR007197">
    <property type="entry name" value="rSAM"/>
</dbReference>
<dbReference type="PANTHER" id="PTHR42731">
    <property type="entry name" value="SLL1084 PROTEIN"/>
    <property type="match status" value="1"/>
</dbReference>
<dbReference type="Gene3D" id="3.80.30.20">
    <property type="entry name" value="tm_1862 like domain"/>
    <property type="match status" value="1"/>
</dbReference>